<sequence length="194" mass="21655">MFLLSYEGILTKEEEIAEACPVCCGNSNCKACLQSKESIKVLKLKDWPPSLFEESFPRHCAEFIPFKEYTDPFKSVLNLAAKLPKAVLQADMGPKTYIAYGFSQELGWGDSVTKLYCDMSHAGIAAIKKLKQKHLKQDKREWHCDNRYAGTSVNMLDNSSSSINPLDEQNSVQVVENGSGLCDAKVVDPVNKRL</sequence>
<reference evidence="5 7" key="2">
    <citation type="journal article" date="2014" name="BMC Genomics">
        <title>An improved genome release (version Mt4.0) for the model legume Medicago truncatula.</title>
        <authorList>
            <person name="Tang H."/>
            <person name="Krishnakumar V."/>
            <person name="Bidwell S."/>
            <person name="Rosen B."/>
            <person name="Chan A."/>
            <person name="Zhou S."/>
            <person name="Gentzbittel L."/>
            <person name="Childs K.L."/>
            <person name="Yandell M."/>
            <person name="Gundlach H."/>
            <person name="Mayer K.F."/>
            <person name="Schwartz D.C."/>
            <person name="Town C.D."/>
        </authorList>
    </citation>
    <scope>GENOME REANNOTATION</scope>
    <source>
        <strain evidence="6 7">cv. Jemalong A17</strain>
    </source>
</reference>
<dbReference type="eggNOG" id="KOG1356">
    <property type="taxonomic scope" value="Eukaryota"/>
</dbReference>
<gene>
    <name evidence="5" type="ordered locus">MTR_8g013920</name>
</gene>
<evidence type="ECO:0000256" key="1">
    <source>
        <dbReference type="ARBA" id="ARBA00004123"/>
    </source>
</evidence>
<comment type="similarity">
    <text evidence="2">Belongs to the JARID1 histone demethylase family.</text>
</comment>
<evidence type="ECO:0000256" key="3">
    <source>
        <dbReference type="ARBA" id="ARBA00022723"/>
    </source>
</evidence>
<evidence type="ECO:0000313" key="6">
    <source>
        <dbReference type="EnsemblPlants" id="AET01476"/>
    </source>
</evidence>
<evidence type="ECO:0000313" key="5">
    <source>
        <dbReference type="EMBL" id="AET01476.1"/>
    </source>
</evidence>
<dbReference type="Gene3D" id="2.60.120.650">
    <property type="entry name" value="Cupin"/>
    <property type="match status" value="1"/>
</dbReference>
<comment type="subcellular location">
    <subcellularLocation>
        <location evidence="1">Nucleus</location>
    </subcellularLocation>
</comment>
<dbReference type="InterPro" id="IPR045109">
    <property type="entry name" value="LSDs-like"/>
</dbReference>
<reference evidence="5 7" key="1">
    <citation type="journal article" date="2011" name="Nature">
        <title>The Medicago genome provides insight into the evolution of rhizobial symbioses.</title>
        <authorList>
            <person name="Young N.D."/>
            <person name="Debelle F."/>
            <person name="Oldroyd G.E."/>
            <person name="Geurts R."/>
            <person name="Cannon S.B."/>
            <person name="Udvardi M.K."/>
            <person name="Benedito V.A."/>
            <person name="Mayer K.F."/>
            <person name="Gouzy J."/>
            <person name="Schoof H."/>
            <person name="Van de Peer Y."/>
            <person name="Proost S."/>
            <person name="Cook D.R."/>
            <person name="Meyers B.C."/>
            <person name="Spannagl M."/>
            <person name="Cheung F."/>
            <person name="De Mita S."/>
            <person name="Krishnakumar V."/>
            <person name="Gundlach H."/>
            <person name="Zhou S."/>
            <person name="Mudge J."/>
            <person name="Bharti A.K."/>
            <person name="Murray J.D."/>
            <person name="Naoumkina M.A."/>
            <person name="Rosen B."/>
            <person name="Silverstein K.A."/>
            <person name="Tang H."/>
            <person name="Rombauts S."/>
            <person name="Zhao P.X."/>
            <person name="Zhou P."/>
            <person name="Barbe V."/>
            <person name="Bardou P."/>
            <person name="Bechner M."/>
            <person name="Bellec A."/>
            <person name="Berger A."/>
            <person name="Berges H."/>
            <person name="Bidwell S."/>
            <person name="Bisseling T."/>
            <person name="Choisne N."/>
            <person name="Couloux A."/>
            <person name="Denny R."/>
            <person name="Deshpande S."/>
            <person name="Dai X."/>
            <person name="Doyle J.J."/>
            <person name="Dudez A.M."/>
            <person name="Farmer A.D."/>
            <person name="Fouteau S."/>
            <person name="Franken C."/>
            <person name="Gibelin C."/>
            <person name="Gish J."/>
            <person name="Goldstein S."/>
            <person name="Gonzalez A.J."/>
            <person name="Green P.J."/>
            <person name="Hallab A."/>
            <person name="Hartog M."/>
            <person name="Hua A."/>
            <person name="Humphray S.J."/>
            <person name="Jeong D.H."/>
            <person name="Jing Y."/>
            <person name="Jocker A."/>
            <person name="Kenton S.M."/>
            <person name="Kim D.J."/>
            <person name="Klee K."/>
            <person name="Lai H."/>
            <person name="Lang C."/>
            <person name="Lin S."/>
            <person name="Macmil S.L."/>
            <person name="Magdelenat G."/>
            <person name="Matthews L."/>
            <person name="McCorrison J."/>
            <person name="Monaghan E.L."/>
            <person name="Mun J.H."/>
            <person name="Najar F.Z."/>
            <person name="Nicholson C."/>
            <person name="Noirot C."/>
            <person name="O'Bleness M."/>
            <person name="Paule C.R."/>
            <person name="Poulain J."/>
            <person name="Prion F."/>
            <person name="Qin B."/>
            <person name="Qu C."/>
            <person name="Retzel E.F."/>
            <person name="Riddle C."/>
            <person name="Sallet E."/>
            <person name="Samain S."/>
            <person name="Samson N."/>
            <person name="Sanders I."/>
            <person name="Saurat O."/>
            <person name="Scarpelli C."/>
            <person name="Schiex T."/>
            <person name="Segurens B."/>
            <person name="Severin A.J."/>
            <person name="Sherrier D.J."/>
            <person name="Shi R."/>
            <person name="Sims S."/>
            <person name="Singer S.R."/>
            <person name="Sinharoy S."/>
            <person name="Sterck L."/>
            <person name="Viollet A."/>
            <person name="Wang B.B."/>
            <person name="Wang K."/>
            <person name="Wang M."/>
            <person name="Wang X."/>
            <person name="Warfsmann J."/>
            <person name="Weissenbach J."/>
            <person name="White D.D."/>
            <person name="White J.D."/>
            <person name="Wiley G.B."/>
            <person name="Wincker P."/>
            <person name="Xing Y."/>
            <person name="Yang L."/>
            <person name="Yao Z."/>
            <person name="Ying F."/>
            <person name="Zhai J."/>
            <person name="Zhou L."/>
            <person name="Zuber A."/>
            <person name="Denarie J."/>
            <person name="Dixon R.A."/>
            <person name="May G.D."/>
            <person name="Schwartz D.C."/>
            <person name="Rogers J."/>
            <person name="Quetier F."/>
            <person name="Town C.D."/>
            <person name="Roe B.A."/>
        </authorList>
    </citation>
    <scope>NUCLEOTIDE SEQUENCE [LARGE SCALE GENOMIC DNA]</scope>
    <source>
        <strain evidence="5">A17</strain>
        <strain evidence="6 7">cv. Jemalong A17</strain>
    </source>
</reference>
<dbReference type="AlphaFoldDB" id="G7LFY0"/>
<keyword evidence="7" id="KW-1185">Reference proteome</keyword>
<organism evidence="5 7">
    <name type="scientific">Medicago truncatula</name>
    <name type="common">Barrel medic</name>
    <name type="synonym">Medicago tribuloides</name>
    <dbReference type="NCBI Taxonomy" id="3880"/>
    <lineage>
        <taxon>Eukaryota</taxon>
        <taxon>Viridiplantae</taxon>
        <taxon>Streptophyta</taxon>
        <taxon>Embryophyta</taxon>
        <taxon>Tracheophyta</taxon>
        <taxon>Spermatophyta</taxon>
        <taxon>Magnoliopsida</taxon>
        <taxon>eudicotyledons</taxon>
        <taxon>Gunneridae</taxon>
        <taxon>Pentapetalae</taxon>
        <taxon>rosids</taxon>
        <taxon>fabids</taxon>
        <taxon>Fabales</taxon>
        <taxon>Fabaceae</taxon>
        <taxon>Papilionoideae</taxon>
        <taxon>50 kb inversion clade</taxon>
        <taxon>NPAAA clade</taxon>
        <taxon>Hologalegina</taxon>
        <taxon>IRL clade</taxon>
        <taxon>Trifolieae</taxon>
        <taxon>Medicago</taxon>
    </lineage>
</organism>
<evidence type="ECO:0000256" key="2">
    <source>
        <dbReference type="ARBA" id="ARBA00006801"/>
    </source>
</evidence>
<protein>
    <submittedName>
        <fullName evidence="5">Transcription factor jumonji (JmjC) domain protein, putative</fullName>
    </submittedName>
</protein>
<evidence type="ECO:0000256" key="4">
    <source>
        <dbReference type="ARBA" id="ARBA00023242"/>
    </source>
</evidence>
<dbReference type="GO" id="GO:0005634">
    <property type="term" value="C:nucleus"/>
    <property type="evidence" value="ECO:0007669"/>
    <property type="project" value="UniProtKB-SubCell"/>
</dbReference>
<dbReference type="GO" id="GO:0032454">
    <property type="term" value="F:histone H3K9 demethylase activity"/>
    <property type="evidence" value="ECO:0007669"/>
    <property type="project" value="InterPro"/>
</dbReference>
<accession>G7LFY0</accession>
<dbReference type="PANTHER" id="PTHR12549:SF11">
    <property type="entry name" value="LYSINE-SPECIFIC DEMETHYLASE JMJ25"/>
    <property type="match status" value="1"/>
</dbReference>
<keyword evidence="4" id="KW-0539">Nucleus</keyword>
<dbReference type="PANTHER" id="PTHR12549">
    <property type="entry name" value="JMJC DOMAIN-CONTAINING HISTONE DEMETHYLATION PROTEIN"/>
    <property type="match status" value="1"/>
</dbReference>
<dbReference type="EnsemblPlants" id="AET01476">
    <property type="protein sequence ID" value="AET01476"/>
    <property type="gene ID" value="MTR_8g013920"/>
</dbReference>
<dbReference type="Proteomes" id="UP000002051">
    <property type="component" value="Chromosome 8"/>
</dbReference>
<dbReference type="PaxDb" id="3880-AET01476"/>
<dbReference type="HOGENOM" id="CLU_1404377_0_0_1"/>
<name>G7LFY0_MEDTR</name>
<reference evidence="6" key="3">
    <citation type="submission" date="2015-04" db="UniProtKB">
        <authorList>
            <consortium name="EnsemblPlants"/>
        </authorList>
    </citation>
    <scope>IDENTIFICATION</scope>
    <source>
        <strain evidence="6">cv. Jemalong A17</strain>
    </source>
</reference>
<evidence type="ECO:0000313" key="7">
    <source>
        <dbReference type="Proteomes" id="UP000002051"/>
    </source>
</evidence>
<proteinExistence type="inferred from homology"/>
<keyword evidence="3" id="KW-0479">Metal-binding</keyword>
<dbReference type="GO" id="GO:0046872">
    <property type="term" value="F:metal ion binding"/>
    <property type="evidence" value="ECO:0007669"/>
    <property type="project" value="UniProtKB-KW"/>
</dbReference>
<dbReference type="EMBL" id="CM001224">
    <property type="protein sequence ID" value="AET01476.1"/>
    <property type="molecule type" value="Genomic_DNA"/>
</dbReference>